<dbReference type="CDD" id="cd19094">
    <property type="entry name" value="AKR_Tas-like"/>
    <property type="match status" value="1"/>
</dbReference>
<dbReference type="InterPro" id="IPR002119">
    <property type="entry name" value="Histone_H2A"/>
</dbReference>
<protein>
    <submittedName>
        <fullName evidence="12">Uncharacterized protein</fullName>
    </submittedName>
</protein>
<dbReference type="PRINTS" id="PR00620">
    <property type="entry name" value="HISTONEH2A"/>
</dbReference>
<dbReference type="PANTHER" id="PTHR43147:SF2">
    <property type="entry name" value="NADP-DEPENDENT OXIDOREDUCTASE DOMAIN-CONTAINING PROTEIN"/>
    <property type="match status" value="1"/>
</dbReference>
<keyword evidence="5" id="KW-0238">DNA-binding</keyword>
<evidence type="ECO:0000256" key="6">
    <source>
        <dbReference type="ARBA" id="ARBA00023242"/>
    </source>
</evidence>
<dbReference type="SUPFAM" id="SSF51430">
    <property type="entry name" value="NAD(P)-linked oxidoreductase"/>
    <property type="match status" value="1"/>
</dbReference>
<dbReference type="InterPro" id="IPR007125">
    <property type="entry name" value="H2A/H2B/H3"/>
</dbReference>
<dbReference type="InterPro" id="IPR032454">
    <property type="entry name" value="Histone_H2A_C"/>
</dbReference>
<reference evidence="12 13" key="1">
    <citation type="journal article" date="2021" name="bioRxiv">
        <title>Chromosome-scale and haplotype-resolved genome assembly of a tetraploid potato cultivar.</title>
        <authorList>
            <person name="Sun H."/>
            <person name="Jiao W.-B."/>
            <person name="Krause K."/>
            <person name="Campoy J.A."/>
            <person name="Goel M."/>
            <person name="Folz-Donahue K."/>
            <person name="Kukat C."/>
            <person name="Huettel B."/>
            <person name="Schneeberger K."/>
        </authorList>
    </citation>
    <scope>NUCLEOTIDE SEQUENCE [LARGE SCALE GENOMIC DNA]</scope>
    <source>
        <strain evidence="12">SolTubOtavaFocal</strain>
        <tissue evidence="12">Leaves</tissue>
    </source>
</reference>
<accession>A0ABQ7TXB3</accession>
<proteinExistence type="inferred from homology"/>
<evidence type="ECO:0000256" key="3">
    <source>
        <dbReference type="ARBA" id="ARBA00010691"/>
    </source>
</evidence>
<dbReference type="Gene3D" id="1.10.20.10">
    <property type="entry name" value="Histone, subunit A"/>
    <property type="match status" value="1"/>
</dbReference>
<feature type="domain" description="NADP-dependent oxidoreductase" evidence="10">
    <location>
        <begin position="146"/>
        <end position="478"/>
    </location>
</feature>
<feature type="domain" description="Core Histone H2A/H2B/H3" evidence="9">
    <location>
        <begin position="17"/>
        <end position="96"/>
    </location>
</feature>
<dbReference type="SMART" id="SM00414">
    <property type="entry name" value="H2A"/>
    <property type="match status" value="1"/>
</dbReference>
<evidence type="ECO:0000256" key="7">
    <source>
        <dbReference type="ARBA" id="ARBA00023269"/>
    </source>
</evidence>
<comment type="subcellular location">
    <subcellularLocation>
        <location evidence="2">Chromosome</location>
    </subcellularLocation>
    <subcellularLocation>
        <location evidence="1">Nucleus</location>
    </subcellularLocation>
</comment>
<evidence type="ECO:0000256" key="4">
    <source>
        <dbReference type="ARBA" id="ARBA00022454"/>
    </source>
</evidence>
<evidence type="ECO:0000259" key="11">
    <source>
        <dbReference type="Pfam" id="PF16211"/>
    </source>
</evidence>
<feature type="domain" description="Histone H2A C-terminal" evidence="11">
    <location>
        <begin position="99"/>
        <end position="131"/>
    </location>
</feature>
<dbReference type="PANTHER" id="PTHR43147">
    <property type="entry name" value="PROTEIN TAS"/>
    <property type="match status" value="1"/>
</dbReference>
<feature type="compositionally biased region" description="Polar residues" evidence="8">
    <location>
        <begin position="17"/>
        <end position="29"/>
    </location>
</feature>
<evidence type="ECO:0000256" key="2">
    <source>
        <dbReference type="ARBA" id="ARBA00004286"/>
    </source>
</evidence>
<dbReference type="Proteomes" id="UP000826656">
    <property type="component" value="Unassembled WGS sequence"/>
</dbReference>
<name>A0ABQ7TXB3_SOLTU</name>
<keyword evidence="7" id="KW-0544">Nucleosome core</keyword>
<evidence type="ECO:0000256" key="8">
    <source>
        <dbReference type="SAM" id="MobiDB-lite"/>
    </source>
</evidence>
<keyword evidence="4" id="KW-0158">Chromosome</keyword>
<comment type="caution">
    <text evidence="12">The sequence shown here is derived from an EMBL/GenBank/DDBJ whole genome shotgun (WGS) entry which is preliminary data.</text>
</comment>
<evidence type="ECO:0000313" key="13">
    <source>
        <dbReference type="Proteomes" id="UP000826656"/>
    </source>
</evidence>
<evidence type="ECO:0000259" key="10">
    <source>
        <dbReference type="Pfam" id="PF00248"/>
    </source>
</evidence>
<dbReference type="Pfam" id="PF00248">
    <property type="entry name" value="Aldo_ket_red"/>
    <property type="match status" value="1"/>
</dbReference>
<comment type="similarity">
    <text evidence="3">Belongs to the histone H2A family.</text>
</comment>
<dbReference type="InterPro" id="IPR036812">
    <property type="entry name" value="NAD(P)_OxRdtase_dom_sf"/>
</dbReference>
<dbReference type="Pfam" id="PF16211">
    <property type="entry name" value="Histone_H2A_C"/>
    <property type="match status" value="1"/>
</dbReference>
<dbReference type="EMBL" id="JAIVGD010000028">
    <property type="protein sequence ID" value="KAH0738694.1"/>
    <property type="molecule type" value="Genomic_DNA"/>
</dbReference>
<dbReference type="PROSITE" id="PS00046">
    <property type="entry name" value="HISTONE_H2A"/>
    <property type="match status" value="1"/>
</dbReference>
<organism evidence="12 13">
    <name type="scientific">Solanum tuberosum</name>
    <name type="common">Potato</name>
    <dbReference type="NCBI Taxonomy" id="4113"/>
    <lineage>
        <taxon>Eukaryota</taxon>
        <taxon>Viridiplantae</taxon>
        <taxon>Streptophyta</taxon>
        <taxon>Embryophyta</taxon>
        <taxon>Tracheophyta</taxon>
        <taxon>Spermatophyta</taxon>
        <taxon>Magnoliopsida</taxon>
        <taxon>eudicotyledons</taxon>
        <taxon>Gunneridae</taxon>
        <taxon>Pentapetalae</taxon>
        <taxon>asterids</taxon>
        <taxon>lamiids</taxon>
        <taxon>Solanales</taxon>
        <taxon>Solanaceae</taxon>
        <taxon>Solanoideae</taxon>
        <taxon>Solaneae</taxon>
        <taxon>Solanum</taxon>
    </lineage>
</organism>
<dbReference type="CDD" id="cd00074">
    <property type="entry name" value="HFD_H2A"/>
    <property type="match status" value="1"/>
</dbReference>
<sequence>MPSTTATKSVAGRGKTQKASKSTSRSQKAGLQFPVGRIARFLKKGRYAQRVGSGSPVYLSAVLEYLTAELLELAGNAARDNKKNRIVPRHIQLAVRNDDELSKLLGSATIANGGVLPNIHQNLLPKKIVKGKVPLFNLAPDLTVSRLCLGTMTFGEQNTLAESFQLLDKAFNSGINFFDSAEMYPVPQRAETHGRSEEYFGHWIRERKVPRDSVVFATKVSGPSGQMSWIRNGPESLDAQNITEAIDNSLLRVKTDYIDLYQIHWPDRYVPMFGETDYDPLRHYTPVCFEEQLDALERAVDAGKIRYIGLSNETPYGIMKFQQVAKSRAGNLQIVSVQNAYNLLCRNFDLAMAECCHNERISLLAYSPLAMGILSGKYFAEDGGPPNARLNLFKGRYKEGESRYDLSKSNVLYAAKSYLEIADRYGIHPVSLAIAFIMRHPLVASVVFGATKVWQLEEVLAACKVNLSPEIITEINKVHSRFPSPCP</sequence>
<dbReference type="SUPFAM" id="SSF47113">
    <property type="entry name" value="Histone-fold"/>
    <property type="match status" value="1"/>
</dbReference>
<evidence type="ECO:0000259" key="9">
    <source>
        <dbReference type="Pfam" id="PF00125"/>
    </source>
</evidence>
<evidence type="ECO:0000256" key="1">
    <source>
        <dbReference type="ARBA" id="ARBA00004123"/>
    </source>
</evidence>
<keyword evidence="6" id="KW-0539">Nucleus</keyword>
<dbReference type="Gene3D" id="3.20.20.100">
    <property type="entry name" value="NADP-dependent oxidoreductase domain"/>
    <property type="match status" value="1"/>
</dbReference>
<evidence type="ECO:0000256" key="5">
    <source>
        <dbReference type="ARBA" id="ARBA00023125"/>
    </source>
</evidence>
<dbReference type="InterPro" id="IPR009072">
    <property type="entry name" value="Histone-fold"/>
</dbReference>
<dbReference type="InterPro" id="IPR032458">
    <property type="entry name" value="Histone_H2A_CS"/>
</dbReference>
<gene>
    <name evidence="12" type="ORF">KY290_037399</name>
</gene>
<dbReference type="Pfam" id="PF00125">
    <property type="entry name" value="Histone"/>
    <property type="match status" value="1"/>
</dbReference>
<evidence type="ECO:0000313" key="12">
    <source>
        <dbReference type="EMBL" id="KAH0738694.1"/>
    </source>
</evidence>
<feature type="region of interest" description="Disordered" evidence="8">
    <location>
        <begin position="1"/>
        <end position="29"/>
    </location>
</feature>
<keyword evidence="13" id="KW-1185">Reference proteome</keyword>
<dbReference type="InterPro" id="IPR023210">
    <property type="entry name" value="NADP_OxRdtase_dom"/>
</dbReference>